<sequence>MSPAQQSPAPVATPESGANGGAAVTARQQALARLTASRSRLRAQVVPARHAGRAGDASDGLGLRIWWRFLRRELGQTPVGLAALSWIERWWQRQPLSTAAELGAAELRATVLPVVRRHPVVALAGAALLGGALVASRRWLWSWAGRRAGAWRGSLGAWVWRQARDPAVQLLVMAWLQQMAAARPQAGGAPPEAGAQDAVQAAAAAQAPPSGPDV</sequence>
<name>A0ABT1BPJ6_9BURK</name>
<feature type="compositionally biased region" description="Low complexity" evidence="1">
    <location>
        <begin position="184"/>
        <end position="207"/>
    </location>
</feature>
<evidence type="ECO:0000313" key="3">
    <source>
        <dbReference type="Proteomes" id="UP001204851"/>
    </source>
</evidence>
<dbReference type="RefSeq" id="WP_252770751.1">
    <property type="nucleotide sequence ID" value="NZ_JAMXMC010000009.1"/>
</dbReference>
<reference evidence="2 3" key="1">
    <citation type="submission" date="2022-06" db="EMBL/GenBank/DDBJ databases">
        <title>Ideonella sp. NS12-5 Genome sequencing and assembly.</title>
        <authorList>
            <person name="Jung Y."/>
        </authorList>
    </citation>
    <scope>NUCLEOTIDE SEQUENCE [LARGE SCALE GENOMIC DNA]</scope>
    <source>
        <strain evidence="2 3">NS12-5</strain>
    </source>
</reference>
<protein>
    <submittedName>
        <fullName evidence="2">Uncharacterized protein</fullName>
    </submittedName>
</protein>
<feature type="region of interest" description="Disordered" evidence="1">
    <location>
        <begin position="1"/>
        <end position="24"/>
    </location>
</feature>
<dbReference type="Proteomes" id="UP001204851">
    <property type="component" value="Unassembled WGS sequence"/>
</dbReference>
<accession>A0ABT1BPJ6</accession>
<evidence type="ECO:0000313" key="2">
    <source>
        <dbReference type="EMBL" id="MCO5978138.1"/>
    </source>
</evidence>
<evidence type="ECO:0000256" key="1">
    <source>
        <dbReference type="SAM" id="MobiDB-lite"/>
    </source>
</evidence>
<feature type="region of interest" description="Disordered" evidence="1">
    <location>
        <begin position="184"/>
        <end position="214"/>
    </location>
</feature>
<proteinExistence type="predicted"/>
<comment type="caution">
    <text evidence="2">The sequence shown here is derived from an EMBL/GenBank/DDBJ whole genome shotgun (WGS) entry which is preliminary data.</text>
</comment>
<dbReference type="EMBL" id="JAMXMC010000009">
    <property type="protein sequence ID" value="MCO5978138.1"/>
    <property type="molecule type" value="Genomic_DNA"/>
</dbReference>
<keyword evidence="3" id="KW-1185">Reference proteome</keyword>
<gene>
    <name evidence="2" type="ORF">M0L44_15675</name>
</gene>
<organism evidence="2 3">
    <name type="scientific">Ideonella oryzae</name>
    <dbReference type="NCBI Taxonomy" id="2937441"/>
    <lineage>
        <taxon>Bacteria</taxon>
        <taxon>Pseudomonadati</taxon>
        <taxon>Pseudomonadota</taxon>
        <taxon>Betaproteobacteria</taxon>
        <taxon>Burkholderiales</taxon>
        <taxon>Sphaerotilaceae</taxon>
        <taxon>Ideonella</taxon>
    </lineage>
</organism>